<feature type="region of interest" description="Disordered" evidence="1">
    <location>
        <begin position="1"/>
        <end position="42"/>
    </location>
</feature>
<accession>A0A1D8IP44</accession>
<dbReference type="EMBL" id="CP017415">
    <property type="protein sequence ID" value="AOU98278.1"/>
    <property type="molecule type" value="Genomic_DNA"/>
</dbReference>
<dbReference type="AlphaFoldDB" id="A0A1D8IP44"/>
<keyword evidence="3" id="KW-1185">Reference proteome</keyword>
<name>A0A1D8IP44_9GAMM</name>
<proteinExistence type="predicted"/>
<evidence type="ECO:0000313" key="3">
    <source>
        <dbReference type="Proteomes" id="UP000095401"/>
    </source>
</evidence>
<protein>
    <submittedName>
        <fullName evidence="2">Uncharacterized protein</fullName>
    </submittedName>
</protein>
<evidence type="ECO:0000256" key="1">
    <source>
        <dbReference type="SAM" id="MobiDB-lite"/>
    </source>
</evidence>
<dbReference type="KEGG" id="aprs:BI364_10175"/>
<dbReference type="RefSeq" id="WP_070078642.1">
    <property type="nucleotide sequence ID" value="NZ_CP017415.1"/>
</dbReference>
<evidence type="ECO:0000313" key="2">
    <source>
        <dbReference type="EMBL" id="AOU98278.1"/>
    </source>
</evidence>
<reference evidence="3" key="1">
    <citation type="submission" date="2016-09" db="EMBL/GenBank/DDBJ databases">
        <title>Acidihalobacter prosperus F5.</title>
        <authorList>
            <person name="Khaleque H.N."/>
            <person name="Ramsay J.P."/>
            <person name="Kaksonen A.H."/>
            <person name="Boxall N.J."/>
            <person name="Watkin E.L.J."/>
        </authorList>
    </citation>
    <scope>NUCLEOTIDE SEQUENCE [LARGE SCALE GENOMIC DNA]</scope>
    <source>
        <strain evidence="3">F5</strain>
    </source>
</reference>
<dbReference type="Proteomes" id="UP000095401">
    <property type="component" value="Chromosome"/>
</dbReference>
<gene>
    <name evidence="2" type="ORF">BI364_10175</name>
</gene>
<organism evidence="2 3">
    <name type="scientific">Acidihalobacter yilgarnensis</name>
    <dbReference type="NCBI Taxonomy" id="2819280"/>
    <lineage>
        <taxon>Bacteria</taxon>
        <taxon>Pseudomonadati</taxon>
        <taxon>Pseudomonadota</taxon>
        <taxon>Gammaproteobacteria</taxon>
        <taxon>Chromatiales</taxon>
        <taxon>Ectothiorhodospiraceae</taxon>
        <taxon>Acidihalobacter</taxon>
    </lineage>
</organism>
<sequence length="100" mass="10868">MLSEHARKHLDAAKALTGDKTSARASLERLPGPLPRLPEQRTSRKAACNRIQQEAPDVAELIQEVSSVFGKLAGLRVVIRGETIVDTTTKPSTDGLRPRS</sequence>